<name>A0A813ULJ3_9BILA</name>
<proteinExistence type="predicted"/>
<evidence type="ECO:0000256" key="1">
    <source>
        <dbReference type="SAM" id="MobiDB-lite"/>
    </source>
</evidence>
<dbReference type="AlphaFoldDB" id="A0A813ULJ3"/>
<protein>
    <submittedName>
        <fullName evidence="3">Uncharacterized protein</fullName>
    </submittedName>
</protein>
<reference evidence="3" key="1">
    <citation type="submission" date="2021-02" db="EMBL/GenBank/DDBJ databases">
        <authorList>
            <person name="Nowell W R."/>
        </authorList>
    </citation>
    <scope>NUCLEOTIDE SEQUENCE</scope>
</reference>
<feature type="compositionally biased region" description="Polar residues" evidence="1">
    <location>
        <begin position="250"/>
        <end position="261"/>
    </location>
</feature>
<organism evidence="3 4">
    <name type="scientific">Adineta steineri</name>
    <dbReference type="NCBI Taxonomy" id="433720"/>
    <lineage>
        <taxon>Eukaryota</taxon>
        <taxon>Metazoa</taxon>
        <taxon>Spiralia</taxon>
        <taxon>Gnathifera</taxon>
        <taxon>Rotifera</taxon>
        <taxon>Eurotatoria</taxon>
        <taxon>Bdelloidea</taxon>
        <taxon>Adinetida</taxon>
        <taxon>Adinetidae</taxon>
        <taxon>Adineta</taxon>
    </lineage>
</organism>
<dbReference type="OrthoDB" id="9995715at2759"/>
<comment type="caution">
    <text evidence="3">The sequence shown here is derived from an EMBL/GenBank/DDBJ whole genome shotgun (WGS) entry which is preliminary data.</text>
</comment>
<accession>A0A813ULJ3</accession>
<gene>
    <name evidence="2" type="ORF">BJG266_LOCUS4643</name>
    <name evidence="3" type="ORF">QVE165_LOCUS5436</name>
</gene>
<feature type="region of interest" description="Disordered" evidence="1">
    <location>
        <begin position="239"/>
        <end position="261"/>
    </location>
</feature>
<sequence>MRRDGKYKSNKTIRYCKYCSGEIVHSDSSNNMSLDKKKRWQLIEFLKKYSQSSNDINKLVTRRCYNFYMYNGYSWHSKYKRSPLKHLSFAKRPDFVYQPYVRYVTVNQNIFNLIFQDGLQVYRNEKKLLELFDIDSTDITVTVIYFMDGPKHWFPNDWNNAYKHAFGGSLADFYMGCTGDYCSFGPKAHGLKKIDSRIDQILFVNTSNERQGRMGCCQRVAWKYLSCFKGDVYKEERRRKKSQRREGNRLTKNTISTKNFF</sequence>
<keyword evidence="4" id="KW-1185">Reference proteome</keyword>
<dbReference type="EMBL" id="CAJNOM010000022">
    <property type="protein sequence ID" value="CAF0824374.1"/>
    <property type="molecule type" value="Genomic_DNA"/>
</dbReference>
<evidence type="ECO:0000313" key="3">
    <source>
        <dbReference type="EMBL" id="CAF0824374.1"/>
    </source>
</evidence>
<dbReference type="Proteomes" id="UP000663877">
    <property type="component" value="Unassembled WGS sequence"/>
</dbReference>
<dbReference type="Proteomes" id="UP000663832">
    <property type="component" value="Unassembled WGS sequence"/>
</dbReference>
<evidence type="ECO:0000313" key="2">
    <source>
        <dbReference type="EMBL" id="CAF0790434.1"/>
    </source>
</evidence>
<dbReference type="EMBL" id="CAJNOI010000011">
    <property type="protein sequence ID" value="CAF0790434.1"/>
    <property type="molecule type" value="Genomic_DNA"/>
</dbReference>
<evidence type="ECO:0000313" key="4">
    <source>
        <dbReference type="Proteomes" id="UP000663832"/>
    </source>
</evidence>